<accession>B0SMR2</accession>
<dbReference type="InterPro" id="IPR012347">
    <property type="entry name" value="Ferritin-like"/>
</dbReference>
<evidence type="ECO:0008006" key="3">
    <source>
        <dbReference type="Google" id="ProtNLM"/>
    </source>
</evidence>
<dbReference type="EMBL" id="CP000786">
    <property type="protein sequence ID" value="ABZ98786.1"/>
    <property type="molecule type" value="Genomic_DNA"/>
</dbReference>
<dbReference type="STRING" id="456481.LEPBI_I2708"/>
<dbReference type="AlphaFoldDB" id="B0SMR2"/>
<dbReference type="KEGG" id="lbi:LEPBI_I2708"/>
<protein>
    <recommendedName>
        <fullName evidence="3">Rubrerythrin diiron-binding domain-containing protein</fullName>
    </recommendedName>
</protein>
<dbReference type="Gene3D" id="1.20.1260.10">
    <property type="match status" value="1"/>
</dbReference>
<evidence type="ECO:0000313" key="1">
    <source>
        <dbReference type="EMBL" id="ABZ98786.1"/>
    </source>
</evidence>
<reference evidence="1 2" key="1">
    <citation type="journal article" date="2008" name="PLoS ONE">
        <title>Genome sequence of the saprophyte Leptospira biflexa provides insights into the evolution of Leptospira and the pathogenesis of leptospirosis.</title>
        <authorList>
            <person name="Picardeau M."/>
            <person name="Bulach D.M."/>
            <person name="Bouchier C."/>
            <person name="Zuerner R.L."/>
            <person name="Zidane N."/>
            <person name="Wilson P.J."/>
            <person name="Creno S."/>
            <person name="Kuczek E.S."/>
            <person name="Bommezzadri S."/>
            <person name="Davis J.C."/>
            <person name="McGrath A."/>
            <person name="Johnson M.J."/>
            <person name="Boursaux-Eude C."/>
            <person name="Seemann T."/>
            <person name="Rouy Z."/>
            <person name="Coppel R.L."/>
            <person name="Rood J.I."/>
            <person name="Lajus A."/>
            <person name="Davies J.K."/>
            <person name="Medigue C."/>
            <person name="Adler B."/>
        </authorList>
    </citation>
    <scope>NUCLEOTIDE SEQUENCE [LARGE SCALE GENOMIC DNA]</scope>
    <source>
        <strain evidence="2">Patoc 1 / ATCC 23582 / Paris</strain>
    </source>
</reference>
<keyword evidence="2" id="KW-1185">Reference proteome</keyword>
<proteinExistence type="predicted"/>
<dbReference type="SUPFAM" id="SSF47240">
    <property type="entry name" value="Ferritin-like"/>
    <property type="match status" value="1"/>
</dbReference>
<gene>
    <name evidence="1" type="ordered locus">LEPBI_I2708</name>
</gene>
<organism evidence="1 2">
    <name type="scientific">Leptospira biflexa serovar Patoc (strain Patoc 1 / ATCC 23582 / Paris)</name>
    <dbReference type="NCBI Taxonomy" id="456481"/>
    <lineage>
        <taxon>Bacteria</taxon>
        <taxon>Pseudomonadati</taxon>
        <taxon>Spirochaetota</taxon>
        <taxon>Spirochaetia</taxon>
        <taxon>Leptospirales</taxon>
        <taxon>Leptospiraceae</taxon>
        <taxon>Leptospira</taxon>
    </lineage>
</organism>
<name>B0SMR2_LEPBP</name>
<dbReference type="Proteomes" id="UP000001847">
    <property type="component" value="Chromosome I"/>
</dbReference>
<sequence length="218" mass="25019">MVFQLGCMGTPTLTSNDSIPQVLKAIVANQTNHALWLNTLSLLEHIGSRKILLTQSNEETSEMILRHATEEARHALFFKKAARTIQPEFRSGYQNSSLVRGTAARIYFAKLDTLVRKNLRSVFPEEKTFTYLAYLYTTTVIEKRAMVIYNAYDEILDKSDSPIRLTNLILEEEGHLSEMSAEMFRLDPNANERLAHLEAEEAKIFARFWRQIGEFSLN</sequence>
<dbReference type="InterPro" id="IPR009078">
    <property type="entry name" value="Ferritin-like_SF"/>
</dbReference>
<evidence type="ECO:0000313" key="2">
    <source>
        <dbReference type="Proteomes" id="UP000001847"/>
    </source>
</evidence>
<dbReference type="HOGENOM" id="CLU_110670_0_0_12"/>